<keyword evidence="2" id="KW-1185">Reference proteome</keyword>
<evidence type="ECO:0000313" key="1">
    <source>
        <dbReference type="EMBL" id="PFG16080.1"/>
    </source>
</evidence>
<dbReference type="EMBL" id="PDJC01000001">
    <property type="protein sequence ID" value="PFG16080.1"/>
    <property type="molecule type" value="Genomic_DNA"/>
</dbReference>
<comment type="caution">
    <text evidence="1">The sequence shown here is derived from an EMBL/GenBank/DDBJ whole genome shotgun (WGS) entry which is preliminary data.</text>
</comment>
<dbReference type="Proteomes" id="UP000226079">
    <property type="component" value="Unassembled WGS sequence"/>
</dbReference>
<dbReference type="AlphaFoldDB" id="A0A2A9CR03"/>
<gene>
    <name evidence="1" type="ORF">ATK74_0610</name>
</gene>
<sequence>MEIDWKGIARSARAISGGQGENLLLLVTEDVVDGDTLNELIPEYDGEFPARGVWFPGPDGWMLETDGMPREMRPALEELAAKLAAAGVQGTLTGAKPVGRPSWLRKIENLPNWRAGLAYRPEQGEGQDTGGAWPGDPALFQRVLTHLIEWAADGDDQILVNLNLTASFPFDLEGAKSAILTEARTSTVCLAQARHQKRNQYRYLTVGAPGYAEMALGPAEQNWVAIIDTLRAAMRTAPLDDLAYGMLHHHSWSDFLSMQPDYDNRVYRHHPELWAQYVPTPCGIQILTDAHLSNAHNLDNWNTTRLDNTHYLVQATDLGPWYSEPLTYYETQEPELLNQARKDFGNMLFTHDTATRLGINSPNRATNPS</sequence>
<reference evidence="1 2" key="1">
    <citation type="submission" date="2017-10" db="EMBL/GenBank/DDBJ databases">
        <title>Sequencing the genomes of 1000 actinobacteria strains.</title>
        <authorList>
            <person name="Klenk H.-P."/>
        </authorList>
    </citation>
    <scope>NUCLEOTIDE SEQUENCE [LARGE SCALE GENOMIC DNA]</scope>
    <source>
        <strain evidence="1 2">DSM 15597</strain>
    </source>
</reference>
<proteinExistence type="predicted"/>
<accession>A0A2A9CR03</accession>
<dbReference type="RefSeq" id="WP_098459653.1">
    <property type="nucleotide sequence ID" value="NZ_PDJC01000001.1"/>
</dbReference>
<name>A0A2A9CR03_9ACTN</name>
<evidence type="ECO:0000313" key="2">
    <source>
        <dbReference type="Proteomes" id="UP000226079"/>
    </source>
</evidence>
<protein>
    <submittedName>
        <fullName evidence="1">Uncharacterized protein</fullName>
    </submittedName>
</protein>
<dbReference type="OrthoDB" id="3790880at2"/>
<organism evidence="1 2">
    <name type="scientific">Propionicimonas paludicola</name>
    <dbReference type="NCBI Taxonomy" id="185243"/>
    <lineage>
        <taxon>Bacteria</taxon>
        <taxon>Bacillati</taxon>
        <taxon>Actinomycetota</taxon>
        <taxon>Actinomycetes</taxon>
        <taxon>Propionibacteriales</taxon>
        <taxon>Nocardioidaceae</taxon>
        <taxon>Propionicimonas</taxon>
    </lineage>
</organism>